<dbReference type="InterPro" id="IPR036873">
    <property type="entry name" value="Rhodanese-like_dom_sf"/>
</dbReference>
<evidence type="ECO:0000313" key="5">
    <source>
        <dbReference type="EMBL" id="MBD2148934.1"/>
    </source>
</evidence>
<evidence type="ECO:0000256" key="1">
    <source>
        <dbReference type="ARBA" id="ARBA00022737"/>
    </source>
</evidence>
<proteinExistence type="predicted"/>
<dbReference type="PROSITE" id="PS00683">
    <property type="entry name" value="RHODANESE_2"/>
    <property type="match status" value="1"/>
</dbReference>
<evidence type="ECO:0000313" key="6">
    <source>
        <dbReference type="Proteomes" id="UP000631421"/>
    </source>
</evidence>
<accession>A0A926UQ01</accession>
<comment type="caution">
    <text evidence="5">The sequence shown here is derived from an EMBL/GenBank/DDBJ whole genome shotgun (WGS) entry which is preliminary data.</text>
</comment>
<protein>
    <recommendedName>
        <fullName evidence="3">Sulfurtransferase</fullName>
    </recommendedName>
</protein>
<keyword evidence="3" id="KW-0808">Transferase</keyword>
<dbReference type="PANTHER" id="PTHR43855">
    <property type="entry name" value="THIOSULFATE SULFURTRANSFERASE"/>
    <property type="match status" value="1"/>
</dbReference>
<comment type="catalytic activity">
    <reaction evidence="2">
        <text>thiosulfate + hydrogen cyanide = thiocyanate + sulfite + 2 H(+)</text>
        <dbReference type="Rhea" id="RHEA:16881"/>
        <dbReference type="ChEBI" id="CHEBI:15378"/>
        <dbReference type="ChEBI" id="CHEBI:17359"/>
        <dbReference type="ChEBI" id="CHEBI:18022"/>
        <dbReference type="ChEBI" id="CHEBI:18407"/>
        <dbReference type="ChEBI" id="CHEBI:33542"/>
        <dbReference type="EC" id="2.8.1.1"/>
    </reaction>
</comment>
<dbReference type="Gene3D" id="3.40.250.10">
    <property type="entry name" value="Rhodanese-like domain"/>
    <property type="match status" value="2"/>
</dbReference>
<dbReference type="PANTHER" id="PTHR43855:SF1">
    <property type="entry name" value="THIOSULFATE SULFURTRANSFERASE"/>
    <property type="match status" value="1"/>
</dbReference>
<dbReference type="Proteomes" id="UP000631421">
    <property type="component" value="Unassembled WGS sequence"/>
</dbReference>
<feature type="domain" description="Rhodanese" evidence="4">
    <location>
        <begin position="205"/>
        <end position="319"/>
    </location>
</feature>
<dbReference type="PROSITE" id="PS50206">
    <property type="entry name" value="RHODANESE_3"/>
    <property type="match status" value="2"/>
</dbReference>
<dbReference type="InterPro" id="IPR051126">
    <property type="entry name" value="Thiosulfate_sulfurtransferase"/>
</dbReference>
<keyword evidence="1" id="KW-0677">Repeat</keyword>
<organism evidence="5 6">
    <name type="scientific">Pseudanabaena cinerea FACHB-1277</name>
    <dbReference type="NCBI Taxonomy" id="2949581"/>
    <lineage>
        <taxon>Bacteria</taxon>
        <taxon>Bacillati</taxon>
        <taxon>Cyanobacteriota</taxon>
        <taxon>Cyanophyceae</taxon>
        <taxon>Pseudanabaenales</taxon>
        <taxon>Pseudanabaenaceae</taxon>
        <taxon>Pseudanabaena</taxon>
        <taxon>Pseudanabaena cinerea</taxon>
    </lineage>
</organism>
<feature type="domain" description="Rhodanese" evidence="4">
    <location>
        <begin position="64"/>
        <end position="175"/>
    </location>
</feature>
<reference evidence="5" key="1">
    <citation type="journal article" date="2015" name="ISME J.">
        <title>Draft Genome Sequence of Streptomyces incarnatus NRRL8089, which Produces the Nucleoside Antibiotic Sinefungin.</title>
        <authorList>
            <person name="Oshima K."/>
            <person name="Hattori M."/>
            <person name="Shimizu H."/>
            <person name="Fukuda K."/>
            <person name="Nemoto M."/>
            <person name="Inagaki K."/>
            <person name="Tamura T."/>
        </authorList>
    </citation>
    <scope>NUCLEOTIDE SEQUENCE</scope>
    <source>
        <strain evidence="5">FACHB-1277</strain>
    </source>
</reference>
<sequence length="326" mass="36243">MTITRRNSRAKSLRFKFKPLAFIAAAVMSVVVAIAFFSSSPLLAQSSPTKISFVPPSWVKANANDPNLRILDVRWNPLDYFKEHLPNAVNFADNLVRVPKDGLPVQLLDSDKLGDFLAKAGVNDKSKVLVYSEGNNILGSSQIAYALERIGFKGQVAVLDGGFNGYKDAKEPVTKEFPKYKTGKLSVNDQKNIRVTLAQVKDLLGKKDVRFIDPRPANAFAGEVDLFVRNGHIPGARNIPWPTFTDPQNPHKLKPLAEIQKILDEKKIDKSKDIIVTCTTGREASLQYVVLKHLLGYPKVRVYEGSWTEYSQTDLPVETGPERPLA</sequence>
<evidence type="ECO:0000256" key="3">
    <source>
        <dbReference type="RuleBase" id="RU000507"/>
    </source>
</evidence>
<reference evidence="5" key="2">
    <citation type="submission" date="2020-08" db="EMBL/GenBank/DDBJ databases">
        <authorList>
            <person name="Chen M."/>
            <person name="Teng W."/>
            <person name="Zhao L."/>
            <person name="Hu C."/>
            <person name="Zhou Y."/>
            <person name="Han B."/>
            <person name="Song L."/>
            <person name="Shu W."/>
        </authorList>
    </citation>
    <scope>NUCLEOTIDE SEQUENCE</scope>
    <source>
        <strain evidence="5">FACHB-1277</strain>
    </source>
</reference>
<evidence type="ECO:0000256" key="2">
    <source>
        <dbReference type="ARBA" id="ARBA00047549"/>
    </source>
</evidence>
<dbReference type="EMBL" id="JACJPY010000004">
    <property type="protein sequence ID" value="MBD2148934.1"/>
    <property type="molecule type" value="Genomic_DNA"/>
</dbReference>
<dbReference type="SMART" id="SM00450">
    <property type="entry name" value="RHOD"/>
    <property type="match status" value="2"/>
</dbReference>
<dbReference type="SUPFAM" id="SSF52821">
    <property type="entry name" value="Rhodanese/Cell cycle control phosphatase"/>
    <property type="match status" value="2"/>
</dbReference>
<dbReference type="CDD" id="cd01448">
    <property type="entry name" value="TST_Repeat_1"/>
    <property type="match status" value="1"/>
</dbReference>
<dbReference type="AlphaFoldDB" id="A0A926UQ01"/>
<keyword evidence="6" id="KW-1185">Reference proteome</keyword>
<dbReference type="Pfam" id="PF00581">
    <property type="entry name" value="Rhodanese"/>
    <property type="match status" value="2"/>
</dbReference>
<dbReference type="CDD" id="cd01449">
    <property type="entry name" value="TST_Repeat_2"/>
    <property type="match status" value="1"/>
</dbReference>
<gene>
    <name evidence="5" type="ORF">H6F44_02145</name>
</gene>
<dbReference type="InterPro" id="IPR001307">
    <property type="entry name" value="Thiosulphate_STrfase_CS"/>
</dbReference>
<evidence type="ECO:0000259" key="4">
    <source>
        <dbReference type="PROSITE" id="PS50206"/>
    </source>
</evidence>
<dbReference type="InterPro" id="IPR001763">
    <property type="entry name" value="Rhodanese-like_dom"/>
</dbReference>
<name>A0A926UQ01_9CYAN</name>
<dbReference type="RefSeq" id="WP_190349275.1">
    <property type="nucleotide sequence ID" value="NZ_JACJPY010000004.1"/>
</dbReference>
<dbReference type="GO" id="GO:0004792">
    <property type="term" value="F:thiosulfate-cyanide sulfurtransferase activity"/>
    <property type="evidence" value="ECO:0007669"/>
    <property type="project" value="UniProtKB-EC"/>
</dbReference>